<dbReference type="InterPro" id="IPR051599">
    <property type="entry name" value="Cell_Envelope_Assoc"/>
</dbReference>
<keyword evidence="4" id="KW-1185">Reference proteome</keyword>
<evidence type="ECO:0000313" key="3">
    <source>
        <dbReference type="EMBL" id="SPJ24305.1"/>
    </source>
</evidence>
<dbReference type="Gene3D" id="3.40.50.620">
    <property type="entry name" value="HUPs"/>
    <property type="match status" value="1"/>
</dbReference>
<dbReference type="InterPro" id="IPR014729">
    <property type="entry name" value="Rossmann-like_a/b/a_fold"/>
</dbReference>
<dbReference type="GO" id="GO:0043164">
    <property type="term" value="P:Gram-negative-bacterium-type cell wall biogenesis"/>
    <property type="evidence" value="ECO:0007669"/>
    <property type="project" value="TreeGrafter"/>
</dbReference>
<feature type="transmembrane region" description="Helical" evidence="1">
    <location>
        <begin position="12"/>
        <end position="34"/>
    </location>
</feature>
<dbReference type="GO" id="GO:0005886">
    <property type="term" value="C:plasma membrane"/>
    <property type="evidence" value="ECO:0007669"/>
    <property type="project" value="TreeGrafter"/>
</dbReference>
<dbReference type="AlphaFoldDB" id="A0A2R8BVZ2"/>
<dbReference type="PANTHER" id="PTHR30336:SF4">
    <property type="entry name" value="ENVELOPE BIOGENESIS FACTOR ELYC"/>
    <property type="match status" value="1"/>
</dbReference>
<gene>
    <name evidence="3" type="ORF">PAA8504_02133</name>
</gene>
<name>A0A2R8BVZ2_9RHOB</name>
<accession>A0A2R8BVZ2</accession>
<dbReference type="Proteomes" id="UP000244912">
    <property type="component" value="Unassembled WGS sequence"/>
</dbReference>
<keyword evidence="1" id="KW-0812">Transmembrane</keyword>
<dbReference type="InterPro" id="IPR003848">
    <property type="entry name" value="DUF218"/>
</dbReference>
<dbReference type="CDD" id="cd06259">
    <property type="entry name" value="YdcF-like"/>
    <property type="match status" value="1"/>
</dbReference>
<dbReference type="Pfam" id="PF02698">
    <property type="entry name" value="DUF218"/>
    <property type="match status" value="1"/>
</dbReference>
<reference evidence="3 4" key="1">
    <citation type="submission" date="2018-03" db="EMBL/GenBank/DDBJ databases">
        <authorList>
            <person name="Keele B.F."/>
        </authorList>
    </citation>
    <scope>NUCLEOTIDE SEQUENCE [LARGE SCALE GENOMIC DNA]</scope>
    <source>
        <strain evidence="3 4">CECT 8504</strain>
    </source>
</reference>
<proteinExistence type="predicted"/>
<keyword evidence="1" id="KW-0472">Membrane</keyword>
<evidence type="ECO:0000313" key="4">
    <source>
        <dbReference type="Proteomes" id="UP000244912"/>
    </source>
</evidence>
<protein>
    <recommendedName>
        <fullName evidence="2">DUF218 domain-containing protein</fullName>
    </recommendedName>
</protein>
<evidence type="ECO:0000256" key="1">
    <source>
        <dbReference type="SAM" id="Phobius"/>
    </source>
</evidence>
<feature type="domain" description="DUF218" evidence="2">
    <location>
        <begin position="82"/>
        <end position="250"/>
    </location>
</feature>
<feature type="transmembrane region" description="Helical" evidence="1">
    <location>
        <begin position="40"/>
        <end position="60"/>
    </location>
</feature>
<dbReference type="GO" id="GO:0000270">
    <property type="term" value="P:peptidoglycan metabolic process"/>
    <property type="evidence" value="ECO:0007669"/>
    <property type="project" value="TreeGrafter"/>
</dbReference>
<keyword evidence="1" id="KW-1133">Transmembrane helix</keyword>
<evidence type="ECO:0000259" key="2">
    <source>
        <dbReference type="Pfam" id="PF02698"/>
    </source>
</evidence>
<organism evidence="3 4">
    <name type="scientific">Palleronia abyssalis</name>
    <dbReference type="NCBI Taxonomy" id="1501240"/>
    <lineage>
        <taxon>Bacteria</taxon>
        <taxon>Pseudomonadati</taxon>
        <taxon>Pseudomonadota</taxon>
        <taxon>Alphaproteobacteria</taxon>
        <taxon>Rhodobacterales</taxon>
        <taxon>Roseobacteraceae</taxon>
        <taxon>Palleronia</taxon>
    </lineage>
</organism>
<dbReference type="PANTHER" id="PTHR30336">
    <property type="entry name" value="INNER MEMBRANE PROTEIN, PROBABLE PERMEASE"/>
    <property type="match status" value="1"/>
</dbReference>
<sequence length="259" mass="28078">MDMLWFILGKLVWLVLRPESWLIALLAAAFWGAIFRRLGVVRWCLAGALAFVLGVGMLPVDDWVIAPLEGRHPRAPDIDGLDGIVVLGGGEDAGASTVWGSPQLAGGAERFVEAMALTRRFPDARVVVSGGSGALMDLRNDGTVQRDIAESFFAGQGLDQARLTVERMSRNTSENARNTTDLLAGERAGTWVLVTSAFHMPRALKSFRRAGWDDIVPWPVDYRSGPARGLEWNFADNLGGLTVALKEYVGLAAYAVLGR</sequence>
<dbReference type="EMBL" id="ONZF01000004">
    <property type="protein sequence ID" value="SPJ24305.1"/>
    <property type="molecule type" value="Genomic_DNA"/>
</dbReference>